<dbReference type="CDD" id="cd11558">
    <property type="entry name" value="W2_eIF2B_epsilon"/>
    <property type="match status" value="1"/>
</dbReference>
<comment type="subcellular location">
    <subcellularLocation>
        <location evidence="1">Cytoplasm</location>
        <location evidence="1">Cytosol</location>
    </subcellularLocation>
</comment>
<evidence type="ECO:0000256" key="9">
    <source>
        <dbReference type="ARBA" id="ARBA00046432"/>
    </source>
</evidence>
<keyword evidence="4" id="KW-0396">Initiation factor</keyword>
<dbReference type="AlphaFoldDB" id="A0A4P9ZXP1"/>
<dbReference type="SUPFAM" id="SSF48371">
    <property type="entry name" value="ARM repeat"/>
    <property type="match status" value="1"/>
</dbReference>
<gene>
    <name evidence="11" type="ORF">BJ085DRAFT_17660</name>
</gene>
<dbReference type="GO" id="GO:0031369">
    <property type="term" value="F:translation initiation factor binding"/>
    <property type="evidence" value="ECO:0007669"/>
    <property type="project" value="InterPro"/>
</dbReference>
<dbReference type="EMBL" id="ML002370">
    <property type="protein sequence ID" value="RKP38417.1"/>
    <property type="molecule type" value="Genomic_DNA"/>
</dbReference>
<keyword evidence="3" id="KW-0963">Cytoplasm</keyword>
<dbReference type="Proteomes" id="UP000268162">
    <property type="component" value="Unassembled WGS sequence"/>
</dbReference>
<keyword evidence="6" id="KW-0648">Protein biosynthesis</keyword>
<dbReference type="Pfam" id="PF00483">
    <property type="entry name" value="NTP_transferase"/>
    <property type="match status" value="1"/>
</dbReference>
<evidence type="ECO:0000256" key="8">
    <source>
        <dbReference type="ARBA" id="ARBA00044345"/>
    </source>
</evidence>
<dbReference type="PROSITE" id="PS51363">
    <property type="entry name" value="W2"/>
    <property type="match status" value="1"/>
</dbReference>
<evidence type="ECO:0000256" key="3">
    <source>
        <dbReference type="ARBA" id="ARBA00022490"/>
    </source>
</evidence>
<dbReference type="Pfam" id="PF02020">
    <property type="entry name" value="W2"/>
    <property type="match status" value="1"/>
</dbReference>
<dbReference type="InterPro" id="IPR056764">
    <property type="entry name" value="LbH_EIF2B3/5"/>
</dbReference>
<dbReference type="SUPFAM" id="SSF51161">
    <property type="entry name" value="Trimeric LpxA-like enzymes"/>
    <property type="match status" value="1"/>
</dbReference>
<dbReference type="SUPFAM" id="SSF53448">
    <property type="entry name" value="Nucleotide-diphospho-sugar transferases"/>
    <property type="match status" value="1"/>
</dbReference>
<dbReference type="CDD" id="cd04197">
    <property type="entry name" value="eIF-2B_epsilon_N"/>
    <property type="match status" value="1"/>
</dbReference>
<dbReference type="FunFam" id="3.90.550.10:FF:000066">
    <property type="entry name" value="Translation initiation factor eIF-2B subunit epsilon"/>
    <property type="match status" value="1"/>
</dbReference>
<sequence length="693" mass="77148">MPPKKPKQQNIEAEEKLSVVMIADSFDQQMMPLTQTTPRCLLPLCNVPLIEYTFELLAIAGIEEIFIFCCIHAQKIKDYIAQSKWSKSHSPFEVRIIVTQEAMSVGDVLRELDGKSLIRNDFILIYGDVVSNMNLAKALEAHKARRAIDKNAIMTMVVKETSPNHRTRGHQEAVYVIDDSTQQCIHYHAPRRGTDSYRTVPLSVEFFEKHPQLQLRYDLMDCQIDICSVEVPALFTENFDYQDLRRDFVTGILGSEVLDSTFYIYPIADQHAYAARVQGGQLYDAVSRDVMARWTFPLVPESNLQEGDAYVHKRDHVYQEPGVKLARTSNLERNVVIGRGSSVGDHSIISNSVIGRDCQIGDHVTIQGAYLLDGTTVAAHCTVERSILGHQTTVHSHSQIGKGCIVGDGVVVGPGIRVPDHTRLTTKAAAAAAADSDWNDSDAEDNTVVDSSRWGAESNAVIWVPSDEDDDDAEAIYQSQVNALAADLGQIRMDDQDIDDSASEASLDSLEDMDDVGGSGDEYDHFGSEVADTIDRAFSEGHAIADTLLELKGLRFANNKNNHDIRIIILPKILDQVDLSHLMPSLAAAFQRWGELIASVVNSDQDQADTLSIVKDFCLVDRARVDLFLPCVKRLYDADIVEEDMLLQWHQAAVAEKLTGGELLLHQKLQPLINWLLEAEEEDDDDSEDEDSD</sequence>
<evidence type="ECO:0000256" key="6">
    <source>
        <dbReference type="ARBA" id="ARBA00022917"/>
    </source>
</evidence>
<dbReference type="InterPro" id="IPR016024">
    <property type="entry name" value="ARM-type_fold"/>
</dbReference>
<dbReference type="InterPro" id="IPR005835">
    <property type="entry name" value="NTP_transferase_dom"/>
</dbReference>
<evidence type="ECO:0000313" key="12">
    <source>
        <dbReference type="Proteomes" id="UP000268162"/>
    </source>
</evidence>
<dbReference type="GO" id="GO:0016740">
    <property type="term" value="F:transferase activity"/>
    <property type="evidence" value="ECO:0007669"/>
    <property type="project" value="UniProtKB-KW"/>
</dbReference>
<dbReference type="Gene3D" id="3.90.550.10">
    <property type="entry name" value="Spore Coat Polysaccharide Biosynthesis Protein SpsA, Chain A"/>
    <property type="match status" value="1"/>
</dbReference>
<dbReference type="PROSITE" id="PS00101">
    <property type="entry name" value="HEXAPEP_TRANSFERASES"/>
    <property type="match status" value="1"/>
</dbReference>
<dbReference type="SMART" id="SM00515">
    <property type="entry name" value="eIF5C"/>
    <property type="match status" value="1"/>
</dbReference>
<dbReference type="GO" id="GO:0005851">
    <property type="term" value="C:eukaryotic translation initiation factor 2B complex"/>
    <property type="evidence" value="ECO:0007669"/>
    <property type="project" value="TreeGrafter"/>
</dbReference>
<dbReference type="GO" id="GO:0005829">
    <property type="term" value="C:cytosol"/>
    <property type="evidence" value="ECO:0007669"/>
    <property type="project" value="UniProtKB-SubCell"/>
</dbReference>
<evidence type="ECO:0000256" key="7">
    <source>
        <dbReference type="ARBA" id="ARBA00044144"/>
    </source>
</evidence>
<evidence type="ECO:0000256" key="2">
    <source>
        <dbReference type="ARBA" id="ARBA00007878"/>
    </source>
</evidence>
<dbReference type="InterPro" id="IPR018357">
    <property type="entry name" value="Hexapep_transf_CS"/>
</dbReference>
<dbReference type="InterPro" id="IPR035543">
    <property type="entry name" value="eIF-2B_epsilon_N"/>
</dbReference>
<evidence type="ECO:0000313" key="11">
    <source>
        <dbReference type="EMBL" id="RKP38417.1"/>
    </source>
</evidence>
<dbReference type="InterPro" id="IPR044123">
    <property type="entry name" value="W2_eIF2B_epsilon"/>
</dbReference>
<dbReference type="GO" id="GO:0003743">
    <property type="term" value="F:translation initiation factor activity"/>
    <property type="evidence" value="ECO:0007669"/>
    <property type="project" value="UniProtKB-KW"/>
</dbReference>
<dbReference type="STRING" id="215637.A0A4P9ZXP1"/>
<keyword evidence="5 11" id="KW-0808">Transferase</keyword>
<dbReference type="Gene3D" id="2.160.10.10">
    <property type="entry name" value="Hexapeptide repeat proteins"/>
    <property type="match status" value="1"/>
</dbReference>
<dbReference type="InterPro" id="IPR029044">
    <property type="entry name" value="Nucleotide-diphossugar_trans"/>
</dbReference>
<keyword evidence="12" id="KW-1185">Reference proteome</keyword>
<evidence type="ECO:0000256" key="4">
    <source>
        <dbReference type="ARBA" id="ARBA00022540"/>
    </source>
</evidence>
<dbReference type="InterPro" id="IPR003307">
    <property type="entry name" value="W2_domain"/>
</dbReference>
<feature type="domain" description="W2" evidence="10">
    <location>
        <begin position="520"/>
        <end position="686"/>
    </location>
</feature>
<comment type="subunit">
    <text evidence="9">Component of the translation initiation factor 2B (eIF2B) complex which is a heterodecamer of two sets of five different subunits: alpha, beta, gamma, delta and epsilon. Subunits alpha, beta and delta comprise a regulatory subcomplex and subunits epsilon and gamma comprise a catalytic subcomplex. Within the complex, the hexameric regulatory complex resides at the center, with the two heterodimeric catalytic subcomplexes bound on opposite sides.</text>
</comment>
<comment type="similarity">
    <text evidence="2">Belongs to the eIF-2B gamma/epsilon subunits family.</text>
</comment>
<dbReference type="GO" id="GO:0005085">
    <property type="term" value="F:guanyl-nucleotide exchange factor activity"/>
    <property type="evidence" value="ECO:0007669"/>
    <property type="project" value="InterPro"/>
</dbReference>
<dbReference type="Pfam" id="PF25084">
    <property type="entry name" value="LbH_EIF2B"/>
    <property type="match status" value="1"/>
</dbReference>
<proteinExistence type="inferred from homology"/>
<evidence type="ECO:0000256" key="1">
    <source>
        <dbReference type="ARBA" id="ARBA00004514"/>
    </source>
</evidence>
<reference evidence="12" key="1">
    <citation type="journal article" date="2018" name="Nat. Microbiol.">
        <title>Leveraging single-cell genomics to expand the fungal tree of life.</title>
        <authorList>
            <person name="Ahrendt S.R."/>
            <person name="Quandt C.A."/>
            <person name="Ciobanu D."/>
            <person name="Clum A."/>
            <person name="Salamov A."/>
            <person name="Andreopoulos B."/>
            <person name="Cheng J.F."/>
            <person name="Woyke T."/>
            <person name="Pelin A."/>
            <person name="Henrissat B."/>
            <person name="Reynolds N.K."/>
            <person name="Benny G.L."/>
            <person name="Smith M.E."/>
            <person name="James T.Y."/>
            <person name="Grigoriev I.V."/>
        </authorList>
    </citation>
    <scope>NUCLEOTIDE SEQUENCE [LARGE SCALE GENOMIC DNA]</scope>
    <source>
        <strain evidence="12">RSA 468</strain>
    </source>
</reference>
<name>A0A4P9ZXP1_9FUNG</name>
<dbReference type="Gene3D" id="1.25.40.180">
    <property type="match status" value="1"/>
</dbReference>
<dbReference type="InterPro" id="IPR011004">
    <property type="entry name" value="Trimer_LpxA-like_sf"/>
</dbReference>
<accession>A0A4P9ZXP1</accession>
<evidence type="ECO:0000259" key="10">
    <source>
        <dbReference type="PROSITE" id="PS51363"/>
    </source>
</evidence>
<dbReference type="InterPro" id="IPR051956">
    <property type="entry name" value="eIF2B_epsilon"/>
</dbReference>
<organism evidence="11 12">
    <name type="scientific">Dimargaris cristalligena</name>
    <dbReference type="NCBI Taxonomy" id="215637"/>
    <lineage>
        <taxon>Eukaryota</taxon>
        <taxon>Fungi</taxon>
        <taxon>Fungi incertae sedis</taxon>
        <taxon>Zoopagomycota</taxon>
        <taxon>Kickxellomycotina</taxon>
        <taxon>Dimargaritomycetes</taxon>
        <taxon>Dimargaritales</taxon>
        <taxon>Dimargaritaceae</taxon>
        <taxon>Dimargaris</taxon>
    </lineage>
</organism>
<dbReference type="PANTHER" id="PTHR45887">
    <property type="entry name" value="TRANSLATION INITIATION FACTOR EIF-2B SUBUNIT EPSILON"/>
    <property type="match status" value="1"/>
</dbReference>
<dbReference type="PANTHER" id="PTHR45887:SF1">
    <property type="entry name" value="TRANSLATION INITIATION FACTOR EIF-2B SUBUNIT EPSILON"/>
    <property type="match status" value="1"/>
</dbReference>
<evidence type="ECO:0000256" key="5">
    <source>
        <dbReference type="ARBA" id="ARBA00022679"/>
    </source>
</evidence>
<protein>
    <recommendedName>
        <fullName evidence="7">Translation initiation factor eIF2B subunit epsilon</fullName>
    </recommendedName>
    <alternativeName>
        <fullName evidence="8">eIF2B GDP-GTP exchange factor subunit epsilon</fullName>
    </alternativeName>
</protein>